<dbReference type="InterPro" id="IPR036291">
    <property type="entry name" value="NAD(P)-bd_dom_sf"/>
</dbReference>
<organism evidence="4 5">
    <name type="scientific">Perspicuibacillus lycopersici</name>
    <dbReference type="NCBI Taxonomy" id="1325689"/>
    <lineage>
        <taxon>Bacteria</taxon>
        <taxon>Bacillati</taxon>
        <taxon>Bacillota</taxon>
        <taxon>Bacilli</taxon>
        <taxon>Bacillales</taxon>
        <taxon>Bacillaceae</taxon>
        <taxon>Perspicuibacillus</taxon>
    </lineage>
</organism>
<evidence type="ECO:0000259" key="3">
    <source>
        <dbReference type="Pfam" id="PF04321"/>
    </source>
</evidence>
<keyword evidence="2" id="KW-0560">Oxidoreductase</keyword>
<sequence>MKLLILGGKGMAGHMLVSYFKRKPEYIVYYTSRNRQEKDREAIYLDATDQQIVEDTVDELKPDIIINCIGILNDKAENNPPLAFQMNSVLPHQLAKLAERNEGKLIHISTDCVFSGSKGSYTESDPPDGTSVYAKTKRMGEVVDHKHLTIRTSIIGPELKEDGIGLFLWFMKQKGQIKGYQKALWNGVTTLELAKAVDSMIKEKVTGLYHLGMEKKISKLDLLLLIKRIFQKEEIEIIPDDQIVVDRTIKNTRTDFVYRLPNYERMVMELKDWMDHDEWSS</sequence>
<dbReference type="InterPro" id="IPR005913">
    <property type="entry name" value="dTDP_dehydrorham_reduct"/>
</dbReference>
<dbReference type="Pfam" id="PF04321">
    <property type="entry name" value="RmlD_sub_bind"/>
    <property type="match status" value="1"/>
</dbReference>
<keyword evidence="5" id="KW-1185">Reference proteome</keyword>
<evidence type="ECO:0000313" key="5">
    <source>
        <dbReference type="Proteomes" id="UP001209318"/>
    </source>
</evidence>
<reference evidence="4" key="1">
    <citation type="submission" date="2022-10" db="EMBL/GenBank/DDBJ databases">
        <title>Description of Fervidibacillus gen. nov. in the family Fervidibacillaceae fam. nov. with two species, Fervidibacillus albus sp. nov., and Fervidibacillus halotolerans sp. nov., isolated from tidal flat sediments.</title>
        <authorList>
            <person name="Kwon K.K."/>
            <person name="Yang S.-H."/>
        </authorList>
    </citation>
    <scope>NUCLEOTIDE SEQUENCE</scope>
    <source>
        <strain evidence="4">JCM 19140</strain>
    </source>
</reference>
<accession>A0AAE3ITX4</accession>
<dbReference type="PANTHER" id="PTHR10491">
    <property type="entry name" value="DTDP-4-DEHYDRORHAMNOSE REDUCTASE"/>
    <property type="match status" value="1"/>
</dbReference>
<comment type="similarity">
    <text evidence="1 2">Belongs to the dTDP-4-dehydrorhamnose reductase family.</text>
</comment>
<feature type="domain" description="RmlD-like substrate binding" evidence="3">
    <location>
        <begin position="1"/>
        <end position="234"/>
    </location>
</feature>
<dbReference type="InterPro" id="IPR029903">
    <property type="entry name" value="RmlD-like-bd"/>
</dbReference>
<dbReference type="Proteomes" id="UP001209318">
    <property type="component" value="Unassembled WGS sequence"/>
</dbReference>
<dbReference type="Gene3D" id="3.40.50.720">
    <property type="entry name" value="NAD(P)-binding Rossmann-like Domain"/>
    <property type="match status" value="1"/>
</dbReference>
<gene>
    <name evidence="4" type="ORF">OEV98_13505</name>
</gene>
<name>A0AAE3ITX4_9BACI</name>
<protein>
    <recommendedName>
        <fullName evidence="2">dTDP-4-dehydrorhamnose reductase</fullName>
        <ecNumber evidence="2">1.1.1.133</ecNumber>
    </recommendedName>
</protein>
<comment type="pathway">
    <text evidence="2">Carbohydrate biosynthesis; dTDP-L-rhamnose biosynthesis.</text>
</comment>
<dbReference type="AlphaFoldDB" id="A0AAE3ITX4"/>
<dbReference type="RefSeq" id="WP_263073850.1">
    <property type="nucleotide sequence ID" value="NZ_JAOUSF010000004.1"/>
</dbReference>
<evidence type="ECO:0000256" key="1">
    <source>
        <dbReference type="ARBA" id="ARBA00010944"/>
    </source>
</evidence>
<evidence type="ECO:0000313" key="4">
    <source>
        <dbReference type="EMBL" id="MCU9614555.1"/>
    </source>
</evidence>
<dbReference type="PANTHER" id="PTHR10491:SF4">
    <property type="entry name" value="METHIONINE ADENOSYLTRANSFERASE 2 SUBUNIT BETA"/>
    <property type="match status" value="1"/>
</dbReference>
<dbReference type="GO" id="GO:0019305">
    <property type="term" value="P:dTDP-rhamnose biosynthetic process"/>
    <property type="evidence" value="ECO:0007669"/>
    <property type="project" value="TreeGrafter"/>
</dbReference>
<dbReference type="GO" id="GO:0005829">
    <property type="term" value="C:cytosol"/>
    <property type="evidence" value="ECO:0007669"/>
    <property type="project" value="TreeGrafter"/>
</dbReference>
<evidence type="ECO:0000256" key="2">
    <source>
        <dbReference type="RuleBase" id="RU364082"/>
    </source>
</evidence>
<dbReference type="CDD" id="cd05254">
    <property type="entry name" value="dTDP_HR_like_SDR_e"/>
    <property type="match status" value="1"/>
</dbReference>
<comment type="caution">
    <text evidence="4">The sequence shown here is derived from an EMBL/GenBank/DDBJ whole genome shotgun (WGS) entry which is preliminary data.</text>
</comment>
<comment type="function">
    <text evidence="2">Catalyzes the reduction of dTDP-6-deoxy-L-lyxo-4-hexulose to yield dTDP-L-rhamnose.</text>
</comment>
<dbReference type="SUPFAM" id="SSF51735">
    <property type="entry name" value="NAD(P)-binding Rossmann-fold domains"/>
    <property type="match status" value="1"/>
</dbReference>
<keyword evidence="2" id="KW-0521">NADP</keyword>
<proteinExistence type="inferred from homology"/>
<dbReference type="EC" id="1.1.1.133" evidence="2"/>
<dbReference type="EMBL" id="JAOUSF010000004">
    <property type="protein sequence ID" value="MCU9614555.1"/>
    <property type="molecule type" value="Genomic_DNA"/>
</dbReference>
<dbReference type="GO" id="GO:0008831">
    <property type="term" value="F:dTDP-4-dehydrorhamnose reductase activity"/>
    <property type="evidence" value="ECO:0007669"/>
    <property type="project" value="UniProtKB-EC"/>
</dbReference>